<evidence type="ECO:0000313" key="1">
    <source>
        <dbReference type="EMBL" id="QDT58881.1"/>
    </source>
</evidence>
<dbReference type="AlphaFoldDB" id="A0A517SRX8"/>
<reference evidence="1 2" key="1">
    <citation type="submission" date="2019-02" db="EMBL/GenBank/DDBJ databases">
        <title>Deep-cultivation of Planctomycetes and their phenomic and genomic characterization uncovers novel biology.</title>
        <authorList>
            <person name="Wiegand S."/>
            <person name="Jogler M."/>
            <person name="Boedeker C."/>
            <person name="Pinto D."/>
            <person name="Vollmers J."/>
            <person name="Rivas-Marin E."/>
            <person name="Kohn T."/>
            <person name="Peeters S.H."/>
            <person name="Heuer A."/>
            <person name="Rast P."/>
            <person name="Oberbeckmann S."/>
            <person name="Bunk B."/>
            <person name="Jeske O."/>
            <person name="Meyerdierks A."/>
            <person name="Storesund J.E."/>
            <person name="Kallscheuer N."/>
            <person name="Luecker S."/>
            <person name="Lage O.M."/>
            <person name="Pohl T."/>
            <person name="Merkel B.J."/>
            <person name="Hornburger P."/>
            <person name="Mueller R.-W."/>
            <person name="Bruemmer F."/>
            <person name="Labrenz M."/>
            <person name="Spormann A.M."/>
            <person name="Op den Camp H."/>
            <person name="Overmann J."/>
            <person name="Amann R."/>
            <person name="Jetten M.S.M."/>
            <person name="Mascher T."/>
            <person name="Medema M.H."/>
            <person name="Devos D.P."/>
            <person name="Kaster A.-K."/>
            <person name="Ovreas L."/>
            <person name="Rohde M."/>
            <person name="Galperin M.Y."/>
            <person name="Jogler C."/>
        </authorList>
    </citation>
    <scope>NUCLEOTIDE SEQUENCE [LARGE SCALE GENOMIC DNA]</scope>
    <source>
        <strain evidence="1 2">SV_7m_r</strain>
    </source>
</reference>
<gene>
    <name evidence="1" type="ORF">SV7mr_13830</name>
</gene>
<accession>A0A517SRX8</accession>
<dbReference type="Proteomes" id="UP000315003">
    <property type="component" value="Chromosome"/>
</dbReference>
<keyword evidence="2" id="KW-1185">Reference proteome</keyword>
<dbReference type="EMBL" id="CP036272">
    <property type="protein sequence ID" value="QDT58881.1"/>
    <property type="molecule type" value="Genomic_DNA"/>
</dbReference>
<evidence type="ECO:0000313" key="2">
    <source>
        <dbReference type="Proteomes" id="UP000315003"/>
    </source>
</evidence>
<name>A0A517SRX8_9BACT</name>
<organism evidence="1 2">
    <name type="scientific">Stieleria bergensis</name>
    <dbReference type="NCBI Taxonomy" id="2528025"/>
    <lineage>
        <taxon>Bacteria</taxon>
        <taxon>Pseudomonadati</taxon>
        <taxon>Planctomycetota</taxon>
        <taxon>Planctomycetia</taxon>
        <taxon>Pirellulales</taxon>
        <taxon>Pirellulaceae</taxon>
        <taxon>Stieleria</taxon>
    </lineage>
</organism>
<proteinExistence type="predicted"/>
<sequence length="47" mass="5210">MPTGASRPPVVEASIAKHLISGELLNRAFWVQLRALIPWGQRQLTVT</sequence>
<protein>
    <submittedName>
        <fullName evidence="1">Uncharacterized protein</fullName>
    </submittedName>
</protein>